<dbReference type="EMBL" id="JABAFR010000014">
    <property type="protein sequence ID" value="NME44629.1"/>
    <property type="molecule type" value="Genomic_DNA"/>
</dbReference>
<comment type="caution">
    <text evidence="1">The sequence shown here is derived from an EMBL/GenBank/DDBJ whole genome shotgun (WGS) entry which is preliminary data.</text>
</comment>
<dbReference type="PANTHER" id="PTHR34817">
    <property type="entry name" value="NUCLEOTIDYLTRANSFERASE"/>
    <property type="match status" value="1"/>
</dbReference>
<accession>A0A7X9NK93</accession>
<sequence length="337" mass="39433">MEDLKSFLQKPEYDFLRNDPRLNKQIILLTLGGSHAYGTQVETSDVDVRGVAMNSLTELFSGRRTFEQVVEPKTDTTIYSLLKFTELLRHANPNMFEILGCRPCDTLVLHPVGQELIDHVDLFLSKRVGRSFAGYASMQLTRLLNKSSHLQSQEEKEKHILQSMHRAMDNLYSQLRLDRNQFHFYIDKATTEDLSTEIFMDVQAQHLPVRDFNRVLKTSRQVVLDFDKMGFRNVKAYQHNKINKHMMHLIRLMYMGIEILETHQVHTYREKEHGLLMAIRNGKYTDANEQPTQAFFQLHEELSQRLDDSIRHSTLPDEVNQEAIDAFVTQINQTYFK</sequence>
<proteinExistence type="predicted"/>
<evidence type="ECO:0000313" key="2">
    <source>
        <dbReference type="Proteomes" id="UP000540014"/>
    </source>
</evidence>
<name>A0A7X9NK93_9FIRM</name>
<keyword evidence="1" id="KW-0808">Transferase</keyword>
<dbReference type="GO" id="GO:0016740">
    <property type="term" value="F:transferase activity"/>
    <property type="evidence" value="ECO:0007669"/>
    <property type="project" value="UniProtKB-KW"/>
</dbReference>
<dbReference type="Proteomes" id="UP000540014">
    <property type="component" value="Unassembled WGS sequence"/>
</dbReference>
<dbReference type="RefSeq" id="WP_168965524.1">
    <property type="nucleotide sequence ID" value="NZ_JABAFR010000014.1"/>
</dbReference>
<evidence type="ECO:0000313" key="1">
    <source>
        <dbReference type="EMBL" id="NME44629.1"/>
    </source>
</evidence>
<dbReference type="PANTHER" id="PTHR34817:SF1">
    <property type="entry name" value="NUCLEOTIDYLTRANSFERASE"/>
    <property type="match status" value="1"/>
</dbReference>
<gene>
    <name evidence="1" type="ORF">HF861_06980</name>
</gene>
<organism evidence="1 2">
    <name type="scientific">Faecalicoccus pleomorphus</name>
    <dbReference type="NCBI Taxonomy" id="1323"/>
    <lineage>
        <taxon>Bacteria</taxon>
        <taxon>Bacillati</taxon>
        <taxon>Bacillota</taxon>
        <taxon>Erysipelotrichia</taxon>
        <taxon>Erysipelotrichales</taxon>
        <taxon>Erysipelotrichaceae</taxon>
        <taxon>Faecalicoccus</taxon>
    </lineage>
</organism>
<protein>
    <submittedName>
        <fullName evidence="1">Nucleotidyltransferase</fullName>
    </submittedName>
</protein>
<dbReference type="Pfam" id="PF10127">
    <property type="entry name" value="RlaP"/>
    <property type="match status" value="1"/>
</dbReference>
<dbReference type="InterPro" id="IPR018775">
    <property type="entry name" value="RlaP"/>
</dbReference>
<dbReference type="AlphaFoldDB" id="A0A7X9NK93"/>
<reference evidence="1 2" key="1">
    <citation type="submission" date="2020-04" db="EMBL/GenBank/DDBJ databases">
        <authorList>
            <person name="Hitch T.C.A."/>
            <person name="Wylensek D."/>
            <person name="Clavel T."/>
        </authorList>
    </citation>
    <scope>NUCLEOTIDE SEQUENCE [LARGE SCALE GENOMIC DNA]</scope>
    <source>
        <strain evidence="1 2">BSM-383-APC-22F</strain>
    </source>
</reference>